<dbReference type="EMBL" id="FQYK01000002">
    <property type="protein sequence ID" value="SHI49945.1"/>
    <property type="molecule type" value="Genomic_DNA"/>
</dbReference>
<organism evidence="2 3">
    <name type="scientific">Algibacter luteus</name>
    <dbReference type="NCBI Taxonomy" id="1178825"/>
    <lineage>
        <taxon>Bacteria</taxon>
        <taxon>Pseudomonadati</taxon>
        <taxon>Bacteroidota</taxon>
        <taxon>Flavobacteriia</taxon>
        <taxon>Flavobacteriales</taxon>
        <taxon>Flavobacteriaceae</taxon>
        <taxon>Algibacter</taxon>
    </lineage>
</organism>
<dbReference type="OrthoDB" id="9965782at2"/>
<dbReference type="RefSeq" id="WP_019387434.1">
    <property type="nucleotide sequence ID" value="NZ_ALIH01000006.1"/>
</dbReference>
<feature type="transmembrane region" description="Helical" evidence="1">
    <location>
        <begin position="37"/>
        <end position="56"/>
    </location>
</feature>
<keyword evidence="1" id="KW-0472">Membrane</keyword>
<dbReference type="STRING" id="1178825.SAMN05216261_0810"/>
<evidence type="ECO:0000313" key="2">
    <source>
        <dbReference type="EMBL" id="SHI49945.1"/>
    </source>
</evidence>
<name>A0A1M6BMJ3_9FLAO</name>
<keyword evidence="1" id="KW-0812">Transmembrane</keyword>
<keyword evidence="3" id="KW-1185">Reference proteome</keyword>
<sequence length="62" mass="7276">MTKNKWRYILIGLFAILIMVELFNFDYSRGLNWKNGLRLLAPMLMIIAMVLSINHVKIHGEN</sequence>
<proteinExistence type="predicted"/>
<gene>
    <name evidence="2" type="ORF">SAMN05216261_0810</name>
</gene>
<feature type="transmembrane region" description="Helical" evidence="1">
    <location>
        <begin position="6"/>
        <end position="25"/>
    </location>
</feature>
<evidence type="ECO:0000256" key="1">
    <source>
        <dbReference type="SAM" id="Phobius"/>
    </source>
</evidence>
<keyword evidence="1" id="KW-1133">Transmembrane helix</keyword>
<protein>
    <submittedName>
        <fullName evidence="2">Uncharacterized protein</fullName>
    </submittedName>
</protein>
<reference evidence="2 3" key="1">
    <citation type="submission" date="2016-11" db="EMBL/GenBank/DDBJ databases">
        <authorList>
            <person name="Jaros S."/>
            <person name="Januszkiewicz K."/>
            <person name="Wedrychowicz H."/>
        </authorList>
    </citation>
    <scope>NUCLEOTIDE SEQUENCE [LARGE SCALE GENOMIC DNA]</scope>
    <source>
        <strain evidence="2 3">CGMCC 1.12213</strain>
    </source>
</reference>
<dbReference type="AlphaFoldDB" id="A0A1M6BMJ3"/>
<evidence type="ECO:0000313" key="3">
    <source>
        <dbReference type="Proteomes" id="UP000184396"/>
    </source>
</evidence>
<accession>A0A1M6BMJ3</accession>
<dbReference type="Proteomes" id="UP000184396">
    <property type="component" value="Unassembled WGS sequence"/>
</dbReference>